<keyword evidence="5 7" id="KW-1133">Transmembrane helix</keyword>
<reference evidence="9" key="2">
    <citation type="submission" date="2015-06" db="UniProtKB">
        <authorList>
            <consortium name="EnsemblMetazoa"/>
        </authorList>
    </citation>
    <scope>IDENTIFICATION</scope>
</reference>
<dbReference type="InterPro" id="IPR050382">
    <property type="entry name" value="MFS_Na/Anion_cotransporter"/>
</dbReference>
<dbReference type="FunFam" id="1.20.1250.20:FF:000003">
    <property type="entry name" value="Solute carrier family 17 member 3"/>
    <property type="match status" value="1"/>
</dbReference>
<reference evidence="10" key="1">
    <citation type="submission" date="2011-08" db="EMBL/GenBank/DDBJ databases">
        <authorList>
            <person name="Rombauts S."/>
        </authorList>
    </citation>
    <scope>NUCLEOTIDE SEQUENCE</scope>
    <source>
        <strain evidence="10">London</strain>
    </source>
</reference>
<dbReference type="Proteomes" id="UP000015104">
    <property type="component" value="Unassembled WGS sequence"/>
</dbReference>
<feature type="transmembrane region" description="Helical" evidence="7">
    <location>
        <begin position="384"/>
        <end position="406"/>
    </location>
</feature>
<feature type="transmembrane region" description="Helical" evidence="7">
    <location>
        <begin position="326"/>
        <end position="347"/>
    </location>
</feature>
<feature type="transmembrane region" description="Helical" evidence="7">
    <location>
        <begin position="116"/>
        <end position="134"/>
    </location>
</feature>
<organism evidence="9 10">
    <name type="scientific">Tetranychus urticae</name>
    <name type="common">Two-spotted spider mite</name>
    <dbReference type="NCBI Taxonomy" id="32264"/>
    <lineage>
        <taxon>Eukaryota</taxon>
        <taxon>Metazoa</taxon>
        <taxon>Ecdysozoa</taxon>
        <taxon>Arthropoda</taxon>
        <taxon>Chelicerata</taxon>
        <taxon>Arachnida</taxon>
        <taxon>Acari</taxon>
        <taxon>Acariformes</taxon>
        <taxon>Trombidiformes</taxon>
        <taxon>Prostigmata</taxon>
        <taxon>Eleutherengona</taxon>
        <taxon>Raphignathae</taxon>
        <taxon>Tetranychoidea</taxon>
        <taxon>Tetranychidae</taxon>
        <taxon>Tetranychus</taxon>
    </lineage>
</organism>
<dbReference type="InterPro" id="IPR036259">
    <property type="entry name" value="MFS_trans_sf"/>
</dbReference>
<keyword evidence="10" id="KW-1185">Reference proteome</keyword>
<dbReference type="SUPFAM" id="SSF103473">
    <property type="entry name" value="MFS general substrate transporter"/>
    <property type="match status" value="1"/>
</dbReference>
<feature type="transmembrane region" description="Helical" evidence="7">
    <location>
        <begin position="140"/>
        <end position="164"/>
    </location>
</feature>
<keyword evidence="6 7" id="KW-0472">Membrane</keyword>
<evidence type="ECO:0000256" key="2">
    <source>
        <dbReference type="ARBA" id="ARBA00022448"/>
    </source>
</evidence>
<comment type="subcellular location">
    <subcellularLocation>
        <location evidence="1">Membrane</location>
        <topology evidence="1">Multi-pass membrane protein</topology>
    </subcellularLocation>
</comment>
<dbReference type="PANTHER" id="PTHR11662">
    <property type="entry name" value="SOLUTE CARRIER FAMILY 17"/>
    <property type="match status" value="1"/>
</dbReference>
<evidence type="ECO:0000259" key="8">
    <source>
        <dbReference type="PROSITE" id="PS50850"/>
    </source>
</evidence>
<dbReference type="eggNOG" id="KOG2532">
    <property type="taxonomic scope" value="Eukaryota"/>
</dbReference>
<keyword evidence="3 7" id="KW-0812">Transmembrane</keyword>
<dbReference type="AlphaFoldDB" id="T1KPP9"/>
<dbReference type="GO" id="GO:0015293">
    <property type="term" value="F:symporter activity"/>
    <property type="evidence" value="ECO:0007669"/>
    <property type="project" value="UniProtKB-KW"/>
</dbReference>
<dbReference type="STRING" id="32264.T1KPP9"/>
<dbReference type="GO" id="GO:0016020">
    <property type="term" value="C:membrane"/>
    <property type="evidence" value="ECO:0007669"/>
    <property type="project" value="UniProtKB-SubCell"/>
</dbReference>
<evidence type="ECO:0000313" key="9">
    <source>
        <dbReference type="EnsemblMetazoa" id="tetur17g01300.1"/>
    </source>
</evidence>
<evidence type="ECO:0000256" key="3">
    <source>
        <dbReference type="ARBA" id="ARBA00022692"/>
    </source>
</evidence>
<dbReference type="InterPro" id="IPR020846">
    <property type="entry name" value="MFS_dom"/>
</dbReference>
<feature type="transmembrane region" description="Helical" evidence="7">
    <location>
        <begin position="453"/>
        <end position="471"/>
    </location>
</feature>
<evidence type="ECO:0000256" key="5">
    <source>
        <dbReference type="ARBA" id="ARBA00022989"/>
    </source>
</evidence>
<dbReference type="InterPro" id="IPR011701">
    <property type="entry name" value="MFS"/>
</dbReference>
<evidence type="ECO:0000256" key="6">
    <source>
        <dbReference type="ARBA" id="ARBA00023136"/>
    </source>
</evidence>
<keyword evidence="4" id="KW-0769">Symport</keyword>
<dbReference type="Pfam" id="PF07690">
    <property type="entry name" value="MFS_1"/>
    <property type="match status" value="1"/>
</dbReference>
<accession>T1KPP9</accession>
<dbReference type="GO" id="GO:0006820">
    <property type="term" value="P:monoatomic anion transport"/>
    <property type="evidence" value="ECO:0007669"/>
    <property type="project" value="TreeGrafter"/>
</dbReference>
<evidence type="ECO:0000313" key="10">
    <source>
        <dbReference type="Proteomes" id="UP000015104"/>
    </source>
</evidence>
<protein>
    <recommendedName>
        <fullName evidence="8">Major facilitator superfamily (MFS) profile domain-containing protein</fullName>
    </recommendedName>
</protein>
<feature type="transmembrane region" description="Helical" evidence="7">
    <location>
        <begin position="210"/>
        <end position="230"/>
    </location>
</feature>
<feature type="domain" description="Major facilitator superfamily (MFS) profile" evidence="8">
    <location>
        <begin position="1"/>
        <end position="476"/>
    </location>
</feature>
<feature type="transmembrane region" description="Helical" evidence="7">
    <location>
        <begin position="176"/>
        <end position="198"/>
    </location>
</feature>
<dbReference type="PANTHER" id="PTHR11662:SF399">
    <property type="entry name" value="FI19708P1-RELATED"/>
    <property type="match status" value="1"/>
</dbReference>
<evidence type="ECO:0000256" key="1">
    <source>
        <dbReference type="ARBA" id="ARBA00004141"/>
    </source>
</evidence>
<name>T1KPP9_TETUR</name>
<evidence type="ECO:0000256" key="4">
    <source>
        <dbReference type="ARBA" id="ARBA00022847"/>
    </source>
</evidence>
<evidence type="ECO:0000256" key="7">
    <source>
        <dbReference type="SAM" id="Phobius"/>
    </source>
</evidence>
<dbReference type="PROSITE" id="PS50850">
    <property type="entry name" value="MFS"/>
    <property type="match status" value="1"/>
</dbReference>
<keyword evidence="2" id="KW-0813">Transport</keyword>
<feature type="transmembrane region" description="Helical" evidence="7">
    <location>
        <begin position="20"/>
        <end position="47"/>
    </location>
</feature>
<dbReference type="Gene3D" id="1.20.1250.20">
    <property type="entry name" value="MFS general substrate transporter like domains"/>
    <property type="match status" value="2"/>
</dbReference>
<feature type="transmembrane region" description="Helical" evidence="7">
    <location>
        <begin position="288"/>
        <end position="306"/>
    </location>
</feature>
<dbReference type="EMBL" id="CAEY01000336">
    <property type="status" value="NOT_ANNOTATED_CDS"/>
    <property type="molecule type" value="Genomic_DNA"/>
</dbReference>
<dbReference type="EnsemblMetazoa" id="tetur17g01300.1">
    <property type="protein sequence ID" value="tetur17g01300.1"/>
    <property type="gene ID" value="tetur17g01300"/>
</dbReference>
<sequence length="530" mass="58565">MDSNIVSDPSKQPFIKIRVIVCVAAFFINLIFCSCKMTIVVSSVSIVHSHTRSESLKNEVTNAGLQDKLNSRKIDTESNFKWTQSTVDRLISIMFCGGLFSPIPAGRLADRLGPKRIVLASCLTAGVSMLLFPSAVRWNVYAVCALGFVIGFFLGPGLSSYSGLVSRWSPKYEKTLFITTISSGAMIAMILTGPFVGYLCSLNYLGGWPLPFYILGSGNIFMGLLWFMIVTDEPENHPLISQSEKEYILKERSTINDKNFCVVKKISFLFLYQNNPIPWAQMFLSGPIWALIFVHFSHGWFSAIIATQVPEFFKSLLKISMSQDGVFAALPYVGSSISLTMFSYCSDKLREKGIFSTTAIRKICFIFGPLFLVVSTLVGHKTKAVITCIVLAKTLAAAQIAGSYGVHLDLSPTYSGLLGGLIDSMHNFGGMIMNQTAYYLVGDHPDLHHWSNLFLVTTAICIIGTHYFALLGSSKLQPWDPTFESEEKAFDDDQNGQLAATTIYDPEVYILDSASGSMINRKYSRPSLSQ</sequence>
<feature type="transmembrane region" description="Helical" evidence="7">
    <location>
        <begin position="359"/>
        <end position="378"/>
    </location>
</feature>
<proteinExistence type="predicted"/>
<dbReference type="HOGENOM" id="CLU_001265_5_0_1"/>